<dbReference type="AlphaFoldDB" id="A0A0V1KK32"/>
<proteinExistence type="predicted"/>
<reference evidence="1 2" key="1">
    <citation type="submission" date="2015-05" db="EMBL/GenBank/DDBJ databases">
        <title>Evolution of Trichinella species and genotypes.</title>
        <authorList>
            <person name="Korhonen P.K."/>
            <person name="Edoardo P."/>
            <person name="Giuseppe L.R."/>
            <person name="Gasser R.B."/>
        </authorList>
    </citation>
    <scope>NUCLEOTIDE SEQUENCE [LARGE SCALE GENOMIC DNA]</scope>
    <source>
        <strain evidence="1">ISS10</strain>
    </source>
</reference>
<organism evidence="1 2">
    <name type="scientific">Trichinella nativa</name>
    <dbReference type="NCBI Taxonomy" id="6335"/>
    <lineage>
        <taxon>Eukaryota</taxon>
        <taxon>Metazoa</taxon>
        <taxon>Ecdysozoa</taxon>
        <taxon>Nematoda</taxon>
        <taxon>Enoplea</taxon>
        <taxon>Dorylaimia</taxon>
        <taxon>Trichinellida</taxon>
        <taxon>Trichinellidae</taxon>
        <taxon>Trichinella</taxon>
    </lineage>
</organism>
<sequence>MRNLTVEHEHGIWQETLKNLENEKCTLKNMVYGEKR</sequence>
<protein>
    <submittedName>
        <fullName evidence="1">Uncharacterized protein</fullName>
    </submittedName>
</protein>
<name>A0A0V1KK32_9BILA</name>
<keyword evidence="2" id="KW-1185">Reference proteome</keyword>
<dbReference type="EMBL" id="JYDW01001018">
    <property type="protein sequence ID" value="KRZ47285.1"/>
    <property type="molecule type" value="Genomic_DNA"/>
</dbReference>
<gene>
    <name evidence="1" type="ORF">T02_5041</name>
</gene>
<evidence type="ECO:0000313" key="2">
    <source>
        <dbReference type="Proteomes" id="UP000054721"/>
    </source>
</evidence>
<comment type="caution">
    <text evidence="1">The sequence shown here is derived from an EMBL/GenBank/DDBJ whole genome shotgun (WGS) entry which is preliminary data.</text>
</comment>
<accession>A0A0V1KK32</accession>
<dbReference type="Proteomes" id="UP000054721">
    <property type="component" value="Unassembled WGS sequence"/>
</dbReference>
<evidence type="ECO:0000313" key="1">
    <source>
        <dbReference type="EMBL" id="KRZ47285.1"/>
    </source>
</evidence>